<gene>
    <name evidence="8" type="primary">ydiP</name>
    <name evidence="8" type="ORF">PROKKA_00713</name>
</gene>
<comment type="caution">
    <text evidence="7">Lacks conserved residue(s) required for the propagation of feature annotation.</text>
</comment>
<protein>
    <recommendedName>
        <fullName evidence="1">DNA (cytosine-5-)-methyltransferase</fullName>
        <ecNumber evidence="1">2.1.1.37</ecNumber>
    </recommendedName>
</protein>
<evidence type="ECO:0000256" key="5">
    <source>
        <dbReference type="ARBA" id="ARBA00022747"/>
    </source>
</evidence>
<dbReference type="InterPro" id="IPR050390">
    <property type="entry name" value="C5-Methyltransferase"/>
</dbReference>
<dbReference type="AlphaFoldDB" id="A0A109ZYN1"/>
<sequence length="318" mass="34922">MTKVFAMIVCIARPPWIVMENVPRASNSKSWAEARAMLMRAGYGLTECKLNASYYGVPQARKRLFVVGRLGEQDGFLESALVAARSAQPMHVRGMLRATDPDDANILASGAFYTRPYYTGRGVRLLDEPAPSVIRTTREAPRPHYLTSPHPDDPVPASNAGLLTQGQVARIQGFPADWDWSSVGSRDIDQMIANAVPAPMAEAVGRAILERECGRTIPALQGRFGSWLAGSCDFSKAAVRNAKSRVNRARRLLGGRTFANGAVELATLEGIEEFARLPTATRSDLRKSLRLYREWQSQAPKARQNNRQKVGLIKAMAA</sequence>
<dbReference type="GO" id="GO:0003886">
    <property type="term" value="F:DNA (cytosine-5-)-methyltransferase activity"/>
    <property type="evidence" value="ECO:0007669"/>
    <property type="project" value="UniProtKB-EC"/>
</dbReference>
<evidence type="ECO:0000256" key="4">
    <source>
        <dbReference type="ARBA" id="ARBA00022691"/>
    </source>
</evidence>
<organism evidence="8">
    <name type="scientific">Tardiphaga robiniae</name>
    <dbReference type="NCBI Taxonomy" id="943830"/>
    <lineage>
        <taxon>Bacteria</taxon>
        <taxon>Pseudomonadati</taxon>
        <taxon>Pseudomonadota</taxon>
        <taxon>Alphaproteobacteria</taxon>
        <taxon>Hyphomicrobiales</taxon>
        <taxon>Nitrobacteraceae</taxon>
        <taxon>Tardiphaga</taxon>
    </lineage>
</organism>
<keyword evidence="5" id="KW-0680">Restriction system</keyword>
<accession>A0A109ZYN1</accession>
<dbReference type="PANTHER" id="PTHR10629:SF52">
    <property type="entry name" value="DNA (CYTOSINE-5)-METHYLTRANSFERASE 1"/>
    <property type="match status" value="1"/>
</dbReference>
<dbReference type="PROSITE" id="PS51679">
    <property type="entry name" value="SAM_MT_C5"/>
    <property type="match status" value="1"/>
</dbReference>
<dbReference type="InterPro" id="IPR001525">
    <property type="entry name" value="C5_MeTfrase"/>
</dbReference>
<dbReference type="Gene3D" id="3.90.120.10">
    <property type="entry name" value="DNA Methylase, subunit A, domain 2"/>
    <property type="match status" value="1"/>
</dbReference>
<dbReference type="EMBL" id="KT955714">
    <property type="protein sequence ID" value="AMH39524.1"/>
    <property type="molecule type" value="Genomic_DNA"/>
</dbReference>
<reference evidence="8" key="1">
    <citation type="submission" date="2015-10" db="EMBL/GenBank/DDBJ databases">
        <title>Evolution marks in rhizobial microsymbionts genomes from the relict species Vavilovia formosa (Stev.) Fed.</title>
        <authorList>
            <person name="Kopat V."/>
        </authorList>
    </citation>
    <scope>NUCLEOTIDE SEQUENCE</scope>
    <source>
        <strain evidence="8">Vaf-07</strain>
    </source>
</reference>
<dbReference type="GO" id="GO:0044027">
    <property type="term" value="P:negative regulation of gene expression via chromosomal CpG island methylation"/>
    <property type="evidence" value="ECO:0007669"/>
    <property type="project" value="TreeGrafter"/>
</dbReference>
<keyword evidence="3 7" id="KW-0808">Transferase</keyword>
<dbReference type="InterPro" id="IPR029063">
    <property type="entry name" value="SAM-dependent_MTases_sf"/>
</dbReference>
<evidence type="ECO:0000256" key="3">
    <source>
        <dbReference type="ARBA" id="ARBA00022679"/>
    </source>
</evidence>
<evidence type="ECO:0000313" key="8">
    <source>
        <dbReference type="EMBL" id="AMH39524.1"/>
    </source>
</evidence>
<dbReference type="Gene3D" id="3.40.50.150">
    <property type="entry name" value="Vaccinia Virus protein VP39"/>
    <property type="match status" value="1"/>
</dbReference>
<evidence type="ECO:0000256" key="1">
    <source>
        <dbReference type="ARBA" id="ARBA00011975"/>
    </source>
</evidence>
<dbReference type="PANTHER" id="PTHR10629">
    <property type="entry name" value="CYTOSINE-SPECIFIC METHYLTRANSFERASE"/>
    <property type="match status" value="1"/>
</dbReference>
<comment type="catalytic activity">
    <reaction evidence="6">
        <text>a 2'-deoxycytidine in DNA + S-adenosyl-L-methionine = a 5-methyl-2'-deoxycytidine in DNA + S-adenosyl-L-homocysteine + H(+)</text>
        <dbReference type="Rhea" id="RHEA:13681"/>
        <dbReference type="Rhea" id="RHEA-COMP:11369"/>
        <dbReference type="Rhea" id="RHEA-COMP:11370"/>
        <dbReference type="ChEBI" id="CHEBI:15378"/>
        <dbReference type="ChEBI" id="CHEBI:57856"/>
        <dbReference type="ChEBI" id="CHEBI:59789"/>
        <dbReference type="ChEBI" id="CHEBI:85452"/>
        <dbReference type="ChEBI" id="CHEBI:85454"/>
        <dbReference type="EC" id="2.1.1.37"/>
    </reaction>
</comment>
<dbReference type="REBASE" id="145479">
    <property type="entry name" value="M2.TspVaf07ORF710P"/>
</dbReference>
<dbReference type="GO" id="GO:0003677">
    <property type="term" value="F:DNA binding"/>
    <property type="evidence" value="ECO:0007669"/>
    <property type="project" value="TreeGrafter"/>
</dbReference>
<dbReference type="Pfam" id="PF00145">
    <property type="entry name" value="DNA_methylase"/>
    <property type="match status" value="1"/>
</dbReference>
<keyword evidence="4 7" id="KW-0949">S-adenosyl-L-methionine</keyword>
<keyword evidence="2 7" id="KW-0489">Methyltransferase</keyword>
<name>A0A109ZYN1_9BRAD</name>
<evidence type="ECO:0000256" key="6">
    <source>
        <dbReference type="ARBA" id="ARBA00047422"/>
    </source>
</evidence>
<comment type="similarity">
    <text evidence="7">Belongs to the class I-like SAM-binding methyltransferase superfamily. C5-methyltransferase family.</text>
</comment>
<dbReference type="GO" id="GO:0032259">
    <property type="term" value="P:methylation"/>
    <property type="evidence" value="ECO:0007669"/>
    <property type="project" value="UniProtKB-KW"/>
</dbReference>
<proteinExistence type="inferred from homology"/>
<dbReference type="GO" id="GO:0009307">
    <property type="term" value="P:DNA restriction-modification system"/>
    <property type="evidence" value="ECO:0007669"/>
    <property type="project" value="UniProtKB-KW"/>
</dbReference>
<dbReference type="EC" id="2.1.1.37" evidence="1"/>
<evidence type="ECO:0000256" key="2">
    <source>
        <dbReference type="ARBA" id="ARBA00022603"/>
    </source>
</evidence>
<dbReference type="SUPFAM" id="SSF53335">
    <property type="entry name" value="S-adenosyl-L-methionine-dependent methyltransferases"/>
    <property type="match status" value="1"/>
</dbReference>
<dbReference type="PRINTS" id="PR00105">
    <property type="entry name" value="C5METTRFRASE"/>
</dbReference>
<evidence type="ECO:0000256" key="7">
    <source>
        <dbReference type="PROSITE-ProRule" id="PRU01016"/>
    </source>
</evidence>